<sequence length="458" mass="51835">MAKPHVLVIPYPAQGHVMPTMELAQRLVEKGVKVTFVNTEVNHKLVTSNWLDRNGFGGLLQMVSIPDGLEPWEDRTELCRLTTSILQSMAGKLEELIEKINKEDESKITCVIADDCMGLAIRVAKKMGIRRAAFWPASVAFLGSILSYQKFIDDGIIDNNGIPLQDQMIRVSETMPHLKPKNLPWTCFEDSDTVKAFFQVVVEAVEAARLTEWFICNSATGLEPEAFSLYPQLVPIGPLLASNRLANQTGHFWQEDSTCLTWLNQQPNGSVIYLAFGSFTIINQTQFVELALGLELCNRPFLWVVRPGLTKEATATYPDGYIERVGSRGRIVTWAPQQKVLAHPSVACFVSHCGWNSTLEGVTNGRPFLCWPYFADQFYNEDYICDIWKTGLRFKKDEAGIIRREEIRRKVEELLTNKKYVTKALDLKEKVTGSVQKHGRSNKNLGDFIEWIQEKDTN</sequence>
<keyword evidence="2" id="KW-1185">Reference proteome</keyword>
<reference evidence="2" key="1">
    <citation type="journal article" date="2022" name="Mol. Ecol. Resour.">
        <title>The genomes of chicory, endive, great burdock and yacon provide insights into Asteraceae palaeo-polyploidization history and plant inulin production.</title>
        <authorList>
            <person name="Fan W."/>
            <person name="Wang S."/>
            <person name="Wang H."/>
            <person name="Wang A."/>
            <person name="Jiang F."/>
            <person name="Liu H."/>
            <person name="Zhao H."/>
            <person name="Xu D."/>
            <person name="Zhang Y."/>
        </authorList>
    </citation>
    <scope>NUCLEOTIDE SEQUENCE [LARGE SCALE GENOMIC DNA]</scope>
    <source>
        <strain evidence="2">cv. Niubang</strain>
    </source>
</reference>
<evidence type="ECO:0000313" key="1">
    <source>
        <dbReference type="EMBL" id="KAI3665835.1"/>
    </source>
</evidence>
<organism evidence="1 2">
    <name type="scientific">Arctium lappa</name>
    <name type="common">Greater burdock</name>
    <name type="synonym">Lappa major</name>
    <dbReference type="NCBI Taxonomy" id="4217"/>
    <lineage>
        <taxon>Eukaryota</taxon>
        <taxon>Viridiplantae</taxon>
        <taxon>Streptophyta</taxon>
        <taxon>Embryophyta</taxon>
        <taxon>Tracheophyta</taxon>
        <taxon>Spermatophyta</taxon>
        <taxon>Magnoliopsida</taxon>
        <taxon>eudicotyledons</taxon>
        <taxon>Gunneridae</taxon>
        <taxon>Pentapetalae</taxon>
        <taxon>asterids</taxon>
        <taxon>campanulids</taxon>
        <taxon>Asterales</taxon>
        <taxon>Asteraceae</taxon>
        <taxon>Carduoideae</taxon>
        <taxon>Cardueae</taxon>
        <taxon>Arctiinae</taxon>
        <taxon>Arctium</taxon>
    </lineage>
</organism>
<evidence type="ECO:0000313" key="2">
    <source>
        <dbReference type="Proteomes" id="UP001055879"/>
    </source>
</evidence>
<reference evidence="1 2" key="2">
    <citation type="journal article" date="2022" name="Mol. Ecol. Resour.">
        <title>The genomes of chicory, endive, great burdock and yacon provide insights into Asteraceae paleo-polyploidization history and plant inulin production.</title>
        <authorList>
            <person name="Fan W."/>
            <person name="Wang S."/>
            <person name="Wang H."/>
            <person name="Wang A."/>
            <person name="Jiang F."/>
            <person name="Liu H."/>
            <person name="Zhao H."/>
            <person name="Xu D."/>
            <person name="Zhang Y."/>
        </authorList>
    </citation>
    <scope>NUCLEOTIDE SEQUENCE [LARGE SCALE GENOMIC DNA]</scope>
    <source>
        <strain evidence="2">cv. Niubang</strain>
    </source>
</reference>
<name>A0ACB8XGZ8_ARCLA</name>
<dbReference type="EMBL" id="CM042064">
    <property type="protein sequence ID" value="KAI3665835.1"/>
    <property type="molecule type" value="Genomic_DNA"/>
</dbReference>
<protein>
    <submittedName>
        <fullName evidence="1">Uncharacterized protein</fullName>
    </submittedName>
</protein>
<proteinExistence type="predicted"/>
<gene>
    <name evidence="1" type="ORF">L6452_44470</name>
</gene>
<dbReference type="Proteomes" id="UP001055879">
    <property type="component" value="Linkage Group LG18"/>
</dbReference>
<comment type="caution">
    <text evidence="1">The sequence shown here is derived from an EMBL/GenBank/DDBJ whole genome shotgun (WGS) entry which is preliminary data.</text>
</comment>
<accession>A0ACB8XGZ8</accession>